<dbReference type="OrthoDB" id="341730at2759"/>
<feature type="region of interest" description="Disordered" evidence="1">
    <location>
        <begin position="1"/>
        <end position="26"/>
    </location>
</feature>
<dbReference type="AlphaFoldDB" id="A0A7I8LJ97"/>
<protein>
    <submittedName>
        <fullName evidence="2">Uncharacterized protein</fullName>
    </submittedName>
</protein>
<keyword evidence="3" id="KW-1185">Reference proteome</keyword>
<name>A0A7I8LJ97_SPIIN</name>
<organism evidence="2 3">
    <name type="scientific">Spirodela intermedia</name>
    <name type="common">Intermediate duckweed</name>
    <dbReference type="NCBI Taxonomy" id="51605"/>
    <lineage>
        <taxon>Eukaryota</taxon>
        <taxon>Viridiplantae</taxon>
        <taxon>Streptophyta</taxon>
        <taxon>Embryophyta</taxon>
        <taxon>Tracheophyta</taxon>
        <taxon>Spermatophyta</taxon>
        <taxon>Magnoliopsida</taxon>
        <taxon>Liliopsida</taxon>
        <taxon>Araceae</taxon>
        <taxon>Lemnoideae</taxon>
        <taxon>Spirodela</taxon>
    </lineage>
</organism>
<accession>A0A7I8LJ97</accession>
<sequence length="163" mass="18257">MDLVSSCRAMERRKPSPSTPVKAFSPGAAAAAAATKSSIPEEIVTPEKLAELPRRIRNRGVAFSMKEVRKIAASLRQPHGVSPDRTKKSRPRFAEKDTALGPIFDNVQMRLPLKPLPKLTETRFSYGHLAQLKYILPEAMCIKKILRHLWRIVFLVPPAGFFL</sequence>
<dbReference type="EMBL" id="LR746279">
    <property type="protein sequence ID" value="CAA7409345.1"/>
    <property type="molecule type" value="Genomic_DNA"/>
</dbReference>
<reference evidence="2" key="1">
    <citation type="submission" date="2020-02" db="EMBL/GenBank/DDBJ databases">
        <authorList>
            <person name="Scholz U."/>
            <person name="Mascher M."/>
            <person name="Fiebig A."/>
        </authorList>
    </citation>
    <scope>NUCLEOTIDE SEQUENCE</scope>
</reference>
<evidence type="ECO:0000256" key="1">
    <source>
        <dbReference type="SAM" id="MobiDB-lite"/>
    </source>
</evidence>
<dbReference type="Proteomes" id="UP000663760">
    <property type="component" value="Chromosome 16"/>
</dbReference>
<evidence type="ECO:0000313" key="3">
    <source>
        <dbReference type="Proteomes" id="UP000663760"/>
    </source>
</evidence>
<proteinExistence type="predicted"/>
<gene>
    <name evidence="2" type="ORF">SI8410_16020023</name>
</gene>
<evidence type="ECO:0000313" key="2">
    <source>
        <dbReference type="EMBL" id="CAA7409345.1"/>
    </source>
</evidence>